<sequence>MRPNLQDRMHELYYGASGSALRFQSWLLLLDVALIGFFVAAPFIERDAIFFLIDYAIAAILALDLACRAFAYGNLRRWLAPVHCRDTDSR</sequence>
<evidence type="ECO:0008006" key="4">
    <source>
        <dbReference type="Google" id="ProtNLM"/>
    </source>
</evidence>
<feature type="transmembrane region" description="Helical" evidence="1">
    <location>
        <begin position="21"/>
        <end position="43"/>
    </location>
</feature>
<dbReference type="Proteomes" id="UP001589943">
    <property type="component" value="Unassembled WGS sequence"/>
</dbReference>
<accession>A0ABV6PIA4</accession>
<gene>
    <name evidence="2" type="ORF">ACFFF7_08990</name>
</gene>
<keyword evidence="1" id="KW-0472">Membrane</keyword>
<comment type="caution">
    <text evidence="2">The sequence shown here is derived from an EMBL/GenBank/DDBJ whole genome shotgun (WGS) entry which is preliminary data.</text>
</comment>
<keyword evidence="1" id="KW-0812">Transmembrane</keyword>
<dbReference type="EMBL" id="JBHLTL010000005">
    <property type="protein sequence ID" value="MFC0589546.1"/>
    <property type="molecule type" value="Genomic_DNA"/>
</dbReference>
<feature type="transmembrane region" description="Helical" evidence="1">
    <location>
        <begin position="49"/>
        <end position="71"/>
    </location>
</feature>
<evidence type="ECO:0000256" key="1">
    <source>
        <dbReference type="SAM" id="Phobius"/>
    </source>
</evidence>
<keyword evidence="1" id="KW-1133">Transmembrane helix</keyword>
<proteinExistence type="predicted"/>
<evidence type="ECO:0000313" key="3">
    <source>
        <dbReference type="Proteomes" id="UP001589943"/>
    </source>
</evidence>
<organism evidence="2 3">
    <name type="scientific">Novosphingobium aquiterrae</name>
    <dbReference type="NCBI Taxonomy" id="624388"/>
    <lineage>
        <taxon>Bacteria</taxon>
        <taxon>Pseudomonadati</taxon>
        <taxon>Pseudomonadota</taxon>
        <taxon>Alphaproteobacteria</taxon>
        <taxon>Sphingomonadales</taxon>
        <taxon>Sphingomonadaceae</taxon>
        <taxon>Novosphingobium</taxon>
    </lineage>
</organism>
<name>A0ABV6PIA4_9SPHN</name>
<reference evidence="2 3" key="1">
    <citation type="submission" date="2024-09" db="EMBL/GenBank/DDBJ databases">
        <authorList>
            <person name="Sun Q."/>
            <person name="Mori K."/>
        </authorList>
    </citation>
    <scope>NUCLEOTIDE SEQUENCE [LARGE SCALE GENOMIC DNA]</scope>
    <source>
        <strain evidence="2 3">NCAIM B.02537</strain>
    </source>
</reference>
<evidence type="ECO:0000313" key="2">
    <source>
        <dbReference type="EMBL" id="MFC0589546.1"/>
    </source>
</evidence>
<keyword evidence="3" id="KW-1185">Reference proteome</keyword>
<protein>
    <recommendedName>
        <fullName evidence="4">Ion transporter</fullName>
    </recommendedName>
</protein>